<keyword evidence="2" id="KW-0813">Transport</keyword>
<dbReference type="GO" id="GO:0003723">
    <property type="term" value="F:RNA binding"/>
    <property type="evidence" value="ECO:0007669"/>
    <property type="project" value="TreeGrafter"/>
</dbReference>
<comment type="caution">
    <text evidence="12">The sequence shown here is derived from an EMBL/GenBank/DDBJ whole genome shotgun (WGS) entry which is preliminary data.</text>
</comment>
<evidence type="ECO:0000313" key="13">
    <source>
        <dbReference type="Proteomes" id="UP000736335"/>
    </source>
</evidence>
<evidence type="ECO:0000256" key="4">
    <source>
        <dbReference type="ARBA" id="ARBA00022824"/>
    </source>
</evidence>
<dbReference type="SUPFAM" id="SSF81296">
    <property type="entry name" value="E set domains"/>
    <property type="match status" value="1"/>
</dbReference>
<evidence type="ECO:0000313" key="12">
    <source>
        <dbReference type="EMBL" id="KAF9779529.1"/>
    </source>
</evidence>
<gene>
    <name evidence="12" type="ORF">BJ322DRAFT_359955</name>
</gene>
<dbReference type="GO" id="GO:0006614">
    <property type="term" value="P:SRP-dependent cotranslational protein targeting to membrane"/>
    <property type="evidence" value="ECO:0007669"/>
    <property type="project" value="TreeGrafter"/>
</dbReference>
<dbReference type="Gene3D" id="1.10.287.110">
    <property type="entry name" value="DnaJ domain"/>
    <property type="match status" value="1"/>
</dbReference>
<dbReference type="GO" id="GO:0031207">
    <property type="term" value="C:Sec62/Sec63 complex"/>
    <property type="evidence" value="ECO:0007669"/>
    <property type="project" value="TreeGrafter"/>
</dbReference>
<reference evidence="12" key="2">
    <citation type="submission" date="2020-11" db="EMBL/GenBank/DDBJ databases">
        <authorList>
            <consortium name="DOE Joint Genome Institute"/>
            <person name="Kuo A."/>
            <person name="Miyauchi S."/>
            <person name="Kiss E."/>
            <person name="Drula E."/>
            <person name="Kohler A."/>
            <person name="Sanchez-Garcia M."/>
            <person name="Andreopoulos B."/>
            <person name="Barry K.W."/>
            <person name="Bonito G."/>
            <person name="Buee M."/>
            <person name="Carver A."/>
            <person name="Chen C."/>
            <person name="Cichocki N."/>
            <person name="Clum A."/>
            <person name="Culley D."/>
            <person name="Crous P.W."/>
            <person name="Fauchery L."/>
            <person name="Girlanda M."/>
            <person name="Hayes R."/>
            <person name="Keri Z."/>
            <person name="Labutti K."/>
            <person name="Lipzen A."/>
            <person name="Lombard V."/>
            <person name="Magnuson J."/>
            <person name="Maillard F."/>
            <person name="Morin E."/>
            <person name="Murat C."/>
            <person name="Nolan M."/>
            <person name="Ohm R."/>
            <person name="Pangilinan J."/>
            <person name="Pereira M."/>
            <person name="Perotto S."/>
            <person name="Peter M."/>
            <person name="Riley R."/>
            <person name="Sitrit Y."/>
            <person name="Stielow B."/>
            <person name="Szollosi G."/>
            <person name="Zifcakova L."/>
            <person name="Stursova M."/>
            <person name="Spatafora J.W."/>
            <person name="Tedersoo L."/>
            <person name="Vaario L.-M."/>
            <person name="Yamada A."/>
            <person name="Yan M."/>
            <person name="Wang P."/>
            <person name="Xu J."/>
            <person name="Bruns T."/>
            <person name="Baldrian P."/>
            <person name="Vilgalys R."/>
            <person name="Henrissat B."/>
            <person name="Grigoriev I.V."/>
            <person name="Hibbett D."/>
            <person name="Nagy L.G."/>
            <person name="Martin F.M."/>
        </authorList>
    </citation>
    <scope>NUCLEOTIDE SEQUENCE</scope>
    <source>
        <strain evidence="12">UH-Tt-Lm1</strain>
    </source>
</reference>
<protein>
    <submittedName>
        <fullName evidence="12">DnaJ-domain-containing protein</fullName>
    </submittedName>
</protein>
<keyword evidence="3 10" id="KW-0812">Transmembrane</keyword>
<evidence type="ECO:0000256" key="2">
    <source>
        <dbReference type="ARBA" id="ARBA00022448"/>
    </source>
</evidence>
<comment type="subcellular location">
    <subcellularLocation>
        <location evidence="1">Endoplasmic reticulum membrane</location>
        <topology evidence="1">Multi-pass membrane protein</topology>
    </subcellularLocation>
</comment>
<feature type="transmembrane region" description="Helical" evidence="10">
    <location>
        <begin position="12"/>
        <end position="33"/>
    </location>
</feature>
<dbReference type="EMBL" id="WIUZ02000019">
    <property type="protein sequence ID" value="KAF9779529.1"/>
    <property type="molecule type" value="Genomic_DNA"/>
</dbReference>
<dbReference type="Gene3D" id="2.60.40.150">
    <property type="entry name" value="C2 domain"/>
    <property type="match status" value="1"/>
</dbReference>
<dbReference type="InterPro" id="IPR014756">
    <property type="entry name" value="Ig_E-set"/>
</dbReference>
<keyword evidence="7 10" id="KW-0472">Membrane</keyword>
<dbReference type="InterPro" id="IPR035892">
    <property type="entry name" value="C2_domain_sf"/>
</dbReference>
<evidence type="ECO:0000256" key="6">
    <source>
        <dbReference type="ARBA" id="ARBA00022989"/>
    </source>
</evidence>
<dbReference type="CDD" id="cd06257">
    <property type="entry name" value="DnaJ"/>
    <property type="match status" value="1"/>
</dbReference>
<dbReference type="InterPro" id="IPR036869">
    <property type="entry name" value="J_dom_sf"/>
</dbReference>
<dbReference type="FunFam" id="1.10.287.110:FF:000039">
    <property type="entry name" value="Protein translocation complex component (Npl1)"/>
    <property type="match status" value="1"/>
</dbReference>
<proteinExistence type="predicted"/>
<keyword evidence="6 10" id="KW-1133">Transmembrane helix</keyword>
<dbReference type="AlphaFoldDB" id="A0A9P6L1S9"/>
<feature type="region of interest" description="Disordered" evidence="9">
    <location>
        <begin position="599"/>
        <end position="656"/>
    </location>
</feature>
<dbReference type="GO" id="GO:0008320">
    <property type="term" value="F:protein transmembrane transporter activity"/>
    <property type="evidence" value="ECO:0007669"/>
    <property type="project" value="TreeGrafter"/>
</dbReference>
<organism evidence="12 13">
    <name type="scientific">Thelephora terrestris</name>
    <dbReference type="NCBI Taxonomy" id="56493"/>
    <lineage>
        <taxon>Eukaryota</taxon>
        <taxon>Fungi</taxon>
        <taxon>Dikarya</taxon>
        <taxon>Basidiomycota</taxon>
        <taxon>Agaricomycotina</taxon>
        <taxon>Agaricomycetes</taxon>
        <taxon>Thelephorales</taxon>
        <taxon>Thelephoraceae</taxon>
        <taxon>Thelephora</taxon>
    </lineage>
</organism>
<dbReference type="SUPFAM" id="SSF158702">
    <property type="entry name" value="Sec63 N-terminal domain-like"/>
    <property type="match status" value="1"/>
</dbReference>
<dbReference type="PANTHER" id="PTHR24075">
    <property type="entry name" value="SEC63 DOMAIN-CONTAINING"/>
    <property type="match status" value="1"/>
</dbReference>
<evidence type="ECO:0000256" key="7">
    <source>
        <dbReference type="ARBA" id="ARBA00023136"/>
    </source>
</evidence>
<dbReference type="SUPFAM" id="SSF46565">
    <property type="entry name" value="Chaperone J-domain"/>
    <property type="match status" value="1"/>
</dbReference>
<sequence length="656" mass="73331">MANYHYDESGVMATYFVVSVLFIILIPSTYSLLSSQAKSRVSGCQCRPCVDQRAWIRKREGGSLLRPKLSKLAIFVAVGWAVFAFLVTRTSSSALNSKIYDPYEILGIAKGLSEKEIKSRFKKLSLKFHPDKVKLAINQTAEDVAAKFVDITKAYKSLTDETIRENYEKYGHPDGRQEMSMGIAIPIQFIEGKNNVWVLGLYALIFGFGLPALVGKWWFGYQKKTKDGVNSTTAATFFLSVKEGWGIDELVGLLGKGFAKELRLTSDSGKELNDVEAKIREGFGEKWRTLADAAGTRKNKDAKRAFILVSAHLLRIPMTNQGLREEQTKILLQSPQVLNSLLNICLSRNWLTPSLAAVQLSAHLTQAVPPPPKTIKESDKDWLKFSQLPDITLDEVEKFKDVHGFDRLIQNLENSKDPRAGDVKKVAQNWGNVQILGSSFKVVGEKVVTPLSFINLIVKLRIPRGSTAEEEPSTPPKDAEKREQEFLVSKKDAEDVSLDNTGKAFAHAPHWPQMKKPSWWVILGDIKANRVVVPPFKVSDVPYTSSDYRMYKMQFQAPPNVGSYTWRIFVVSDTYVGDDTYQDITLKVEDLSTLGEEAQGAEDEISEPEEDSLAGQMAMMRGGSVKKRRAESDDEEDDSDTDGDDEKNDISDSDSD</sequence>
<dbReference type="Pfam" id="PF02889">
    <property type="entry name" value="Sec63"/>
    <property type="match status" value="1"/>
</dbReference>
<dbReference type="GO" id="GO:0006620">
    <property type="term" value="P:post-translational protein targeting to endoplasmic reticulum membrane"/>
    <property type="evidence" value="ECO:0007669"/>
    <property type="project" value="TreeGrafter"/>
</dbReference>
<keyword evidence="13" id="KW-1185">Reference proteome</keyword>
<dbReference type="PRINTS" id="PR00625">
    <property type="entry name" value="JDOMAIN"/>
</dbReference>
<feature type="compositionally biased region" description="Acidic residues" evidence="9">
    <location>
        <begin position="632"/>
        <end position="656"/>
    </location>
</feature>
<feature type="transmembrane region" description="Helical" evidence="10">
    <location>
        <begin position="196"/>
        <end position="219"/>
    </location>
</feature>
<evidence type="ECO:0000256" key="8">
    <source>
        <dbReference type="ARBA" id="ARBA00023186"/>
    </source>
</evidence>
<evidence type="ECO:0000256" key="3">
    <source>
        <dbReference type="ARBA" id="ARBA00022692"/>
    </source>
</evidence>
<evidence type="ECO:0000256" key="5">
    <source>
        <dbReference type="ARBA" id="ARBA00022927"/>
    </source>
</evidence>
<dbReference type="InterPro" id="IPR001623">
    <property type="entry name" value="DnaJ_domain"/>
</dbReference>
<feature type="domain" description="J" evidence="11">
    <location>
        <begin position="101"/>
        <end position="171"/>
    </location>
</feature>
<feature type="compositionally biased region" description="Acidic residues" evidence="9">
    <location>
        <begin position="599"/>
        <end position="612"/>
    </location>
</feature>
<accession>A0A9P6L1S9</accession>
<dbReference type="InterPro" id="IPR004179">
    <property type="entry name" value="Sec63-dom"/>
</dbReference>
<dbReference type="OrthoDB" id="1734229at2759"/>
<keyword evidence="4" id="KW-0256">Endoplasmic reticulum</keyword>
<dbReference type="Pfam" id="PF00226">
    <property type="entry name" value="DnaJ"/>
    <property type="match status" value="1"/>
</dbReference>
<feature type="region of interest" description="Disordered" evidence="9">
    <location>
        <begin position="466"/>
        <end position="485"/>
    </location>
</feature>
<evidence type="ECO:0000256" key="10">
    <source>
        <dbReference type="SAM" id="Phobius"/>
    </source>
</evidence>
<dbReference type="Gene3D" id="1.10.3380.10">
    <property type="entry name" value="Sec63 N-terminal domain-like domain"/>
    <property type="match status" value="1"/>
</dbReference>
<dbReference type="Proteomes" id="UP000736335">
    <property type="component" value="Unassembled WGS sequence"/>
</dbReference>
<keyword evidence="8" id="KW-0143">Chaperone</keyword>
<keyword evidence="5" id="KW-0653">Protein transport</keyword>
<reference evidence="12" key="1">
    <citation type="journal article" date="2020" name="Nat. Commun.">
        <title>Large-scale genome sequencing of mycorrhizal fungi provides insights into the early evolution of symbiotic traits.</title>
        <authorList>
            <person name="Miyauchi S."/>
            <person name="Kiss E."/>
            <person name="Kuo A."/>
            <person name="Drula E."/>
            <person name="Kohler A."/>
            <person name="Sanchez-Garcia M."/>
            <person name="Morin E."/>
            <person name="Andreopoulos B."/>
            <person name="Barry K.W."/>
            <person name="Bonito G."/>
            <person name="Buee M."/>
            <person name="Carver A."/>
            <person name="Chen C."/>
            <person name="Cichocki N."/>
            <person name="Clum A."/>
            <person name="Culley D."/>
            <person name="Crous P.W."/>
            <person name="Fauchery L."/>
            <person name="Girlanda M."/>
            <person name="Hayes R.D."/>
            <person name="Keri Z."/>
            <person name="LaButti K."/>
            <person name="Lipzen A."/>
            <person name="Lombard V."/>
            <person name="Magnuson J."/>
            <person name="Maillard F."/>
            <person name="Murat C."/>
            <person name="Nolan M."/>
            <person name="Ohm R.A."/>
            <person name="Pangilinan J."/>
            <person name="Pereira M.F."/>
            <person name="Perotto S."/>
            <person name="Peter M."/>
            <person name="Pfister S."/>
            <person name="Riley R."/>
            <person name="Sitrit Y."/>
            <person name="Stielow J.B."/>
            <person name="Szollosi G."/>
            <person name="Zifcakova L."/>
            <person name="Stursova M."/>
            <person name="Spatafora J.W."/>
            <person name="Tedersoo L."/>
            <person name="Vaario L.M."/>
            <person name="Yamada A."/>
            <person name="Yan M."/>
            <person name="Wang P."/>
            <person name="Xu J."/>
            <person name="Bruns T."/>
            <person name="Baldrian P."/>
            <person name="Vilgalys R."/>
            <person name="Dunand C."/>
            <person name="Henrissat B."/>
            <person name="Grigoriev I.V."/>
            <person name="Hibbett D."/>
            <person name="Nagy L.G."/>
            <person name="Martin F.M."/>
        </authorList>
    </citation>
    <scope>NUCLEOTIDE SEQUENCE</scope>
    <source>
        <strain evidence="12">UH-Tt-Lm1</strain>
    </source>
</reference>
<dbReference type="SMART" id="SM00973">
    <property type="entry name" value="Sec63"/>
    <property type="match status" value="1"/>
</dbReference>
<dbReference type="SMART" id="SM00271">
    <property type="entry name" value="DnaJ"/>
    <property type="match status" value="1"/>
</dbReference>
<evidence type="ECO:0000256" key="9">
    <source>
        <dbReference type="SAM" id="MobiDB-lite"/>
    </source>
</evidence>
<evidence type="ECO:0000259" key="11">
    <source>
        <dbReference type="PROSITE" id="PS50076"/>
    </source>
</evidence>
<dbReference type="PROSITE" id="PS50076">
    <property type="entry name" value="DNAJ_2"/>
    <property type="match status" value="1"/>
</dbReference>
<evidence type="ECO:0000256" key="1">
    <source>
        <dbReference type="ARBA" id="ARBA00004477"/>
    </source>
</evidence>
<dbReference type="PANTHER" id="PTHR24075:SF0">
    <property type="entry name" value="TRANSLOCATION PROTEIN SEC63 HOMOLOG"/>
    <property type="match status" value="1"/>
</dbReference>
<name>A0A9P6L1S9_9AGAM</name>